<keyword evidence="1" id="KW-1133">Transmembrane helix</keyword>
<dbReference type="AlphaFoldDB" id="A0A5D0MIQ0"/>
<evidence type="ECO:0000313" key="2">
    <source>
        <dbReference type="EMBL" id="TYB30439.1"/>
    </source>
</evidence>
<accession>A0A5D0MIQ0</accession>
<evidence type="ECO:0000313" key="3">
    <source>
        <dbReference type="Proteomes" id="UP000324143"/>
    </source>
</evidence>
<gene>
    <name evidence="2" type="ORF">FXF47_09240</name>
</gene>
<protein>
    <submittedName>
        <fullName evidence="2">SoxR reducing system RseC family protein</fullName>
    </submittedName>
</protein>
<feature type="transmembrane region" description="Helical" evidence="1">
    <location>
        <begin position="96"/>
        <end position="113"/>
    </location>
</feature>
<dbReference type="Proteomes" id="UP000324143">
    <property type="component" value="Unassembled WGS sequence"/>
</dbReference>
<dbReference type="EMBL" id="VSIX01000136">
    <property type="protein sequence ID" value="TYB30439.1"/>
    <property type="molecule type" value="Genomic_DNA"/>
</dbReference>
<keyword evidence="1" id="KW-0472">Membrane</keyword>
<sequence>MKKKACVNKLSDDKVILSIYEEDKCESCGLCGGEQTISLKKEYFQSEIQKGDFVEIEYKLNKTFAAFLVFFLPLIFMIVGYIIFNTVFLLGENLSILGSVAGLILSAGVIKIFDIKNRNKGKPEIKLIRRQK</sequence>
<organism evidence="2 3">
    <name type="scientific">Candidatus Mcinerneyibacterium aminivorans</name>
    <dbReference type="NCBI Taxonomy" id="2703815"/>
    <lineage>
        <taxon>Bacteria</taxon>
        <taxon>Candidatus Macinerneyibacteriota</taxon>
        <taxon>Candidatus Mcinerneyibacteria</taxon>
        <taxon>Candidatus Mcinerneyibacteriales</taxon>
        <taxon>Candidatus Mcinerneyibacteriaceae</taxon>
        <taxon>Candidatus Mcinerneyibacterium</taxon>
    </lineage>
</organism>
<dbReference type="InterPro" id="IPR007359">
    <property type="entry name" value="SigmaE_reg_RseC_MucC"/>
</dbReference>
<dbReference type="PANTHER" id="PTHR35867">
    <property type="entry name" value="PROTEIN RSEC"/>
    <property type="match status" value="1"/>
</dbReference>
<proteinExistence type="predicted"/>
<name>A0A5D0MIQ0_9BACT</name>
<reference evidence="2" key="1">
    <citation type="submission" date="2019-08" db="EMBL/GenBank/DDBJ databases">
        <title>Genomic characterization of a novel candidate phylum (ARYD3) from a high temperature, high salinity tertiary oil reservoir in north central Oklahoma, USA.</title>
        <authorList>
            <person name="Youssef N.H."/>
            <person name="Yadav A."/>
            <person name="Elshahed M.S."/>
        </authorList>
    </citation>
    <scope>NUCLEOTIDE SEQUENCE [LARGE SCALE GENOMIC DNA]</scope>
    <source>
        <strain evidence="2">ARYD3</strain>
    </source>
</reference>
<dbReference type="PANTHER" id="PTHR35867:SF1">
    <property type="entry name" value="PROTEIN RSEC"/>
    <property type="match status" value="1"/>
</dbReference>
<keyword evidence="1" id="KW-0812">Transmembrane</keyword>
<keyword evidence="3" id="KW-1185">Reference proteome</keyword>
<comment type="caution">
    <text evidence="2">The sequence shown here is derived from an EMBL/GenBank/DDBJ whole genome shotgun (WGS) entry which is preliminary data.</text>
</comment>
<dbReference type="Pfam" id="PF04246">
    <property type="entry name" value="RseC_MucC"/>
    <property type="match status" value="1"/>
</dbReference>
<evidence type="ECO:0000256" key="1">
    <source>
        <dbReference type="SAM" id="Phobius"/>
    </source>
</evidence>
<feature type="transmembrane region" description="Helical" evidence="1">
    <location>
        <begin position="64"/>
        <end position="84"/>
    </location>
</feature>